<dbReference type="AlphaFoldDB" id="A0A914RHA5"/>
<keyword evidence="1" id="KW-1185">Reference proteome</keyword>
<dbReference type="WBParaSite" id="PEQ_0000111201-mRNA-1">
    <property type="protein sequence ID" value="PEQ_0000111201-mRNA-1"/>
    <property type="gene ID" value="PEQ_0000111201"/>
</dbReference>
<proteinExistence type="predicted"/>
<organism evidence="1 2">
    <name type="scientific">Parascaris equorum</name>
    <name type="common">Equine roundworm</name>
    <dbReference type="NCBI Taxonomy" id="6256"/>
    <lineage>
        <taxon>Eukaryota</taxon>
        <taxon>Metazoa</taxon>
        <taxon>Ecdysozoa</taxon>
        <taxon>Nematoda</taxon>
        <taxon>Chromadorea</taxon>
        <taxon>Rhabditida</taxon>
        <taxon>Spirurina</taxon>
        <taxon>Ascaridomorpha</taxon>
        <taxon>Ascaridoidea</taxon>
        <taxon>Ascarididae</taxon>
        <taxon>Parascaris</taxon>
    </lineage>
</organism>
<protein>
    <submittedName>
        <fullName evidence="2">Uncharacterized protein</fullName>
    </submittedName>
</protein>
<dbReference type="Proteomes" id="UP000887564">
    <property type="component" value="Unplaced"/>
</dbReference>
<name>A0A914RHA5_PAREQ</name>
<evidence type="ECO:0000313" key="2">
    <source>
        <dbReference type="WBParaSite" id="PEQ_0000111201-mRNA-1"/>
    </source>
</evidence>
<evidence type="ECO:0000313" key="1">
    <source>
        <dbReference type="Proteomes" id="UP000887564"/>
    </source>
</evidence>
<sequence>MAMFRELQVLHIALLHLYKKRETYCQKRGGKELHAAVRYSMMCNSKLSTGPPPPAALRQCGSCEQCMLLHALSRESRGCVGFSGRRAAFSSF</sequence>
<accession>A0A914RHA5</accession>
<reference evidence="2" key="1">
    <citation type="submission" date="2022-11" db="UniProtKB">
        <authorList>
            <consortium name="WormBaseParasite"/>
        </authorList>
    </citation>
    <scope>IDENTIFICATION</scope>
</reference>